<feature type="domain" description="ABC transporter" evidence="4">
    <location>
        <begin position="22"/>
        <end position="267"/>
    </location>
</feature>
<evidence type="ECO:0000313" key="6">
    <source>
        <dbReference type="Proteomes" id="UP001501598"/>
    </source>
</evidence>
<keyword evidence="1" id="KW-0813">Transport</keyword>
<dbReference type="PROSITE" id="PS50893">
    <property type="entry name" value="ABC_TRANSPORTER_2"/>
    <property type="match status" value="1"/>
</dbReference>
<dbReference type="EMBL" id="BAABGT010000032">
    <property type="protein sequence ID" value="GAA4545935.1"/>
    <property type="molecule type" value="Genomic_DNA"/>
</dbReference>
<keyword evidence="3" id="KW-0067">ATP-binding</keyword>
<dbReference type="PANTHER" id="PTHR43776:SF8">
    <property type="entry name" value="ABC TRANSPORTER, ATP-BINDING PROTEIN"/>
    <property type="match status" value="1"/>
</dbReference>
<evidence type="ECO:0000259" key="4">
    <source>
        <dbReference type="PROSITE" id="PS50893"/>
    </source>
</evidence>
<protein>
    <recommendedName>
        <fullName evidence="4">ABC transporter domain-containing protein</fullName>
    </recommendedName>
</protein>
<dbReference type="Gene3D" id="3.40.50.300">
    <property type="entry name" value="P-loop containing nucleotide triphosphate hydrolases"/>
    <property type="match status" value="1"/>
</dbReference>
<keyword evidence="2" id="KW-0547">Nucleotide-binding</keyword>
<dbReference type="PROSITE" id="PS00211">
    <property type="entry name" value="ABC_TRANSPORTER_1"/>
    <property type="match status" value="1"/>
</dbReference>
<accession>A0ABP8RRS6</accession>
<sequence length="281" mass="30399">MRLLGRDTSLADPLGERGLVQITGSALTKTFVVNRARHRAVDAVDVTIGSDRTIGVIGESGSGKSTLARMLSGLQHPDGGELHYNGVPLANHLVSRAGRRDFRRAVQLVSQDVSSSFDPLRTLRDAVRTPAMVLCDLDRAAADERVDEVLDTLEVNPALADRRPHEVSGGQRQRFAIARALVVRPRLLLCDEVVSALDVSVQGAVLNLLKDYATDNAAGLFFVSHGIPATAYLVEELIVMRDGVIVERGPTDDLIDRPQHEYTRFLVGAARGTARPRAVAS</sequence>
<dbReference type="CDD" id="cd03257">
    <property type="entry name" value="ABC_NikE_OppD_transporters"/>
    <property type="match status" value="1"/>
</dbReference>
<gene>
    <name evidence="5" type="ORF">GCM10023175_26830</name>
</gene>
<dbReference type="InterPro" id="IPR003593">
    <property type="entry name" value="AAA+_ATPase"/>
</dbReference>
<comment type="caution">
    <text evidence="5">The sequence shown here is derived from an EMBL/GenBank/DDBJ whole genome shotgun (WGS) entry which is preliminary data.</text>
</comment>
<evidence type="ECO:0000256" key="1">
    <source>
        <dbReference type="ARBA" id="ARBA00022448"/>
    </source>
</evidence>
<dbReference type="Proteomes" id="UP001501598">
    <property type="component" value="Unassembled WGS sequence"/>
</dbReference>
<dbReference type="PANTHER" id="PTHR43776">
    <property type="entry name" value="TRANSPORT ATP-BINDING PROTEIN"/>
    <property type="match status" value="1"/>
</dbReference>
<dbReference type="RefSeq" id="WP_345416866.1">
    <property type="nucleotide sequence ID" value="NZ_BAABGT010000032.1"/>
</dbReference>
<dbReference type="InterPro" id="IPR017871">
    <property type="entry name" value="ABC_transporter-like_CS"/>
</dbReference>
<dbReference type="InterPro" id="IPR003439">
    <property type="entry name" value="ABC_transporter-like_ATP-bd"/>
</dbReference>
<proteinExistence type="predicted"/>
<dbReference type="SUPFAM" id="SSF52540">
    <property type="entry name" value="P-loop containing nucleoside triphosphate hydrolases"/>
    <property type="match status" value="1"/>
</dbReference>
<dbReference type="SMART" id="SM00382">
    <property type="entry name" value="AAA"/>
    <property type="match status" value="1"/>
</dbReference>
<evidence type="ECO:0000313" key="5">
    <source>
        <dbReference type="EMBL" id="GAA4545935.1"/>
    </source>
</evidence>
<name>A0ABP8RRS6_9PSEU</name>
<dbReference type="Pfam" id="PF00005">
    <property type="entry name" value="ABC_tran"/>
    <property type="match status" value="1"/>
</dbReference>
<evidence type="ECO:0000256" key="2">
    <source>
        <dbReference type="ARBA" id="ARBA00022741"/>
    </source>
</evidence>
<organism evidence="5 6">
    <name type="scientific">Pseudonocardia xishanensis</name>
    <dbReference type="NCBI Taxonomy" id="630995"/>
    <lineage>
        <taxon>Bacteria</taxon>
        <taxon>Bacillati</taxon>
        <taxon>Actinomycetota</taxon>
        <taxon>Actinomycetes</taxon>
        <taxon>Pseudonocardiales</taxon>
        <taxon>Pseudonocardiaceae</taxon>
        <taxon>Pseudonocardia</taxon>
    </lineage>
</organism>
<evidence type="ECO:0000256" key="3">
    <source>
        <dbReference type="ARBA" id="ARBA00022840"/>
    </source>
</evidence>
<reference evidence="6" key="1">
    <citation type="journal article" date="2019" name="Int. J. Syst. Evol. Microbiol.">
        <title>The Global Catalogue of Microorganisms (GCM) 10K type strain sequencing project: providing services to taxonomists for standard genome sequencing and annotation.</title>
        <authorList>
            <consortium name="The Broad Institute Genomics Platform"/>
            <consortium name="The Broad Institute Genome Sequencing Center for Infectious Disease"/>
            <person name="Wu L."/>
            <person name="Ma J."/>
        </authorList>
    </citation>
    <scope>NUCLEOTIDE SEQUENCE [LARGE SCALE GENOMIC DNA]</scope>
    <source>
        <strain evidence="6">JCM 17906</strain>
    </source>
</reference>
<dbReference type="InterPro" id="IPR027417">
    <property type="entry name" value="P-loop_NTPase"/>
</dbReference>
<keyword evidence="6" id="KW-1185">Reference proteome</keyword>
<dbReference type="InterPro" id="IPR050319">
    <property type="entry name" value="ABC_transp_ATP-bind"/>
</dbReference>